<sequence length="241" mass="26382">MSRTTGTDPAAGHVLWRTPEEPRRGPRRGLTLDEVARAAVEVADRDGLAGLSMQRVAAEVGLTKMALYRYVANKDELEAVMIDAAVEEPPAPDALAGTWREQAEEFARLVSDVWTRHPWLPWVTVGERVMGPREVGWVEAAVRVFEPLGLTPDERMDAVSMLFGHLRTTLATASAGTRPWTADPAGGSTMRDLVAAHAERYPALTAVMTDPGRPVVSRWDFGLRCLLDGFAAAARRREGSR</sequence>
<keyword evidence="2 4" id="KW-0238">DNA-binding</keyword>
<dbReference type="PANTHER" id="PTHR30055:SF151">
    <property type="entry name" value="TRANSCRIPTIONAL REGULATORY PROTEIN"/>
    <property type="match status" value="1"/>
</dbReference>
<accession>A0ABP9DUD4</accession>
<gene>
    <name evidence="7" type="ORF">GCM10023203_04290</name>
</gene>
<feature type="region of interest" description="Disordered" evidence="5">
    <location>
        <begin position="1"/>
        <end position="27"/>
    </location>
</feature>
<name>A0ABP9DUD4_9PSEU</name>
<keyword evidence="1" id="KW-0805">Transcription regulation</keyword>
<proteinExistence type="predicted"/>
<dbReference type="Pfam" id="PF00440">
    <property type="entry name" value="TetR_N"/>
    <property type="match status" value="1"/>
</dbReference>
<evidence type="ECO:0000256" key="5">
    <source>
        <dbReference type="SAM" id="MobiDB-lite"/>
    </source>
</evidence>
<dbReference type="Proteomes" id="UP001500457">
    <property type="component" value="Unassembled WGS sequence"/>
</dbReference>
<evidence type="ECO:0000256" key="3">
    <source>
        <dbReference type="ARBA" id="ARBA00023163"/>
    </source>
</evidence>
<dbReference type="Pfam" id="PF02909">
    <property type="entry name" value="TetR_C_1"/>
    <property type="match status" value="1"/>
</dbReference>
<comment type="caution">
    <text evidence="7">The sequence shown here is derived from an EMBL/GenBank/DDBJ whole genome shotgun (WGS) entry which is preliminary data.</text>
</comment>
<evidence type="ECO:0000256" key="1">
    <source>
        <dbReference type="ARBA" id="ARBA00023015"/>
    </source>
</evidence>
<reference evidence="8" key="1">
    <citation type="journal article" date="2019" name="Int. J. Syst. Evol. Microbiol.">
        <title>The Global Catalogue of Microorganisms (GCM) 10K type strain sequencing project: providing services to taxonomists for standard genome sequencing and annotation.</title>
        <authorList>
            <consortium name="The Broad Institute Genomics Platform"/>
            <consortium name="The Broad Institute Genome Sequencing Center for Infectious Disease"/>
            <person name="Wu L."/>
            <person name="Ma J."/>
        </authorList>
    </citation>
    <scope>NUCLEOTIDE SEQUENCE [LARGE SCALE GENOMIC DNA]</scope>
    <source>
        <strain evidence="8">JCM 17983</strain>
    </source>
</reference>
<keyword evidence="8" id="KW-1185">Reference proteome</keyword>
<dbReference type="InterPro" id="IPR050109">
    <property type="entry name" value="HTH-type_TetR-like_transc_reg"/>
</dbReference>
<dbReference type="RefSeq" id="WP_274231031.1">
    <property type="nucleotide sequence ID" value="NZ_BAABHQ010000001.1"/>
</dbReference>
<evidence type="ECO:0000313" key="8">
    <source>
        <dbReference type="Proteomes" id="UP001500457"/>
    </source>
</evidence>
<evidence type="ECO:0000259" key="6">
    <source>
        <dbReference type="PROSITE" id="PS50977"/>
    </source>
</evidence>
<dbReference type="SUPFAM" id="SSF48498">
    <property type="entry name" value="Tetracyclin repressor-like, C-terminal domain"/>
    <property type="match status" value="1"/>
</dbReference>
<feature type="DNA-binding region" description="H-T-H motif" evidence="4">
    <location>
        <begin position="52"/>
        <end position="71"/>
    </location>
</feature>
<evidence type="ECO:0000256" key="4">
    <source>
        <dbReference type="PROSITE-ProRule" id="PRU00335"/>
    </source>
</evidence>
<protein>
    <submittedName>
        <fullName evidence="7">TetR/AcrR family transcriptional regulator</fullName>
    </submittedName>
</protein>
<dbReference type="Gene3D" id="1.10.357.10">
    <property type="entry name" value="Tetracycline Repressor, domain 2"/>
    <property type="match status" value="1"/>
</dbReference>
<dbReference type="SUPFAM" id="SSF46689">
    <property type="entry name" value="Homeodomain-like"/>
    <property type="match status" value="1"/>
</dbReference>
<dbReference type="EMBL" id="BAABHQ010000001">
    <property type="protein sequence ID" value="GAA4860246.1"/>
    <property type="molecule type" value="Genomic_DNA"/>
</dbReference>
<dbReference type="PROSITE" id="PS50977">
    <property type="entry name" value="HTH_TETR_2"/>
    <property type="match status" value="1"/>
</dbReference>
<organism evidence="7 8">
    <name type="scientific">Actinomycetospora straminea</name>
    <dbReference type="NCBI Taxonomy" id="663607"/>
    <lineage>
        <taxon>Bacteria</taxon>
        <taxon>Bacillati</taxon>
        <taxon>Actinomycetota</taxon>
        <taxon>Actinomycetes</taxon>
        <taxon>Pseudonocardiales</taxon>
        <taxon>Pseudonocardiaceae</taxon>
        <taxon>Actinomycetospora</taxon>
    </lineage>
</organism>
<dbReference type="InterPro" id="IPR001647">
    <property type="entry name" value="HTH_TetR"/>
</dbReference>
<evidence type="ECO:0000313" key="7">
    <source>
        <dbReference type="EMBL" id="GAA4860246.1"/>
    </source>
</evidence>
<dbReference type="Gene3D" id="1.10.10.60">
    <property type="entry name" value="Homeodomain-like"/>
    <property type="match status" value="1"/>
</dbReference>
<feature type="domain" description="HTH tetR-type" evidence="6">
    <location>
        <begin position="29"/>
        <end position="89"/>
    </location>
</feature>
<feature type="compositionally biased region" description="Basic and acidic residues" evidence="5">
    <location>
        <begin position="18"/>
        <end position="27"/>
    </location>
</feature>
<keyword evidence="3" id="KW-0804">Transcription</keyword>
<dbReference type="InterPro" id="IPR004111">
    <property type="entry name" value="Repressor_TetR_C"/>
</dbReference>
<evidence type="ECO:0000256" key="2">
    <source>
        <dbReference type="ARBA" id="ARBA00023125"/>
    </source>
</evidence>
<dbReference type="PANTHER" id="PTHR30055">
    <property type="entry name" value="HTH-TYPE TRANSCRIPTIONAL REGULATOR RUTR"/>
    <property type="match status" value="1"/>
</dbReference>
<dbReference type="InterPro" id="IPR036271">
    <property type="entry name" value="Tet_transcr_reg_TetR-rel_C_sf"/>
</dbReference>
<dbReference type="InterPro" id="IPR009057">
    <property type="entry name" value="Homeodomain-like_sf"/>
</dbReference>